<dbReference type="PANTHER" id="PTHR30238">
    <property type="entry name" value="MEMBRANE BOUND PREDICTED REDOX MODULATOR"/>
    <property type="match status" value="1"/>
</dbReference>
<evidence type="ECO:0000256" key="5">
    <source>
        <dbReference type="ARBA" id="ARBA00023136"/>
    </source>
</evidence>
<keyword evidence="4 7" id="KW-1133">Transmembrane helix</keyword>
<dbReference type="OrthoDB" id="9805314at2"/>
<dbReference type="Proteomes" id="UP000290759">
    <property type="component" value="Unassembled WGS sequence"/>
</dbReference>
<dbReference type="PANTHER" id="PTHR30238:SF4">
    <property type="entry name" value="SLL1022 PROTEIN"/>
    <property type="match status" value="1"/>
</dbReference>
<feature type="region of interest" description="Disordered" evidence="6">
    <location>
        <begin position="224"/>
        <end position="243"/>
    </location>
</feature>
<feature type="transmembrane region" description="Helical" evidence="7">
    <location>
        <begin position="108"/>
        <end position="131"/>
    </location>
</feature>
<reference evidence="8 9" key="1">
    <citation type="submission" date="2018-12" db="EMBL/GenBank/DDBJ databases">
        <authorList>
            <person name="Grouzdev D.S."/>
            <person name="Krutkina M.S."/>
        </authorList>
    </citation>
    <scope>NUCLEOTIDE SEQUENCE [LARGE SCALE GENOMIC DNA]</scope>
    <source>
        <strain evidence="8 9">RmlP026</strain>
    </source>
</reference>
<feature type="transmembrane region" description="Helical" evidence="7">
    <location>
        <begin position="170"/>
        <end position="190"/>
    </location>
</feature>
<dbReference type="EMBL" id="QYBB01000011">
    <property type="protein sequence ID" value="RYC31873.1"/>
    <property type="molecule type" value="Genomic_DNA"/>
</dbReference>
<dbReference type="InterPro" id="IPR005496">
    <property type="entry name" value="Integral_membrane_TerC"/>
</dbReference>
<accession>A0A4Q2U5M4</accession>
<reference evidence="8 9" key="2">
    <citation type="submission" date="2019-02" db="EMBL/GenBank/DDBJ databases">
        <title>'Lichenibacterium ramalinii' gen. nov. sp. nov., 'Lichenibacterium minor' gen. nov. sp. nov.</title>
        <authorList>
            <person name="Pankratov T."/>
        </authorList>
    </citation>
    <scope>NUCLEOTIDE SEQUENCE [LARGE SCALE GENOMIC DNA]</scope>
    <source>
        <strain evidence="8 9">RmlP026</strain>
    </source>
</reference>
<evidence type="ECO:0000256" key="2">
    <source>
        <dbReference type="ARBA" id="ARBA00007511"/>
    </source>
</evidence>
<evidence type="ECO:0000256" key="7">
    <source>
        <dbReference type="SAM" id="Phobius"/>
    </source>
</evidence>
<feature type="transmembrane region" description="Helical" evidence="7">
    <location>
        <begin position="70"/>
        <end position="87"/>
    </location>
</feature>
<evidence type="ECO:0000256" key="6">
    <source>
        <dbReference type="SAM" id="MobiDB-lite"/>
    </source>
</evidence>
<evidence type="ECO:0000256" key="4">
    <source>
        <dbReference type="ARBA" id="ARBA00022989"/>
    </source>
</evidence>
<keyword evidence="3 7" id="KW-0812">Transmembrane</keyword>
<comment type="similarity">
    <text evidence="2">Belongs to the TerC family.</text>
</comment>
<gene>
    <name evidence="8" type="ORF">D3273_11955</name>
</gene>
<dbReference type="AlphaFoldDB" id="A0A4Q2U5M4"/>
<organism evidence="8 9">
    <name type="scientific">Lichenibacterium minor</name>
    <dbReference type="NCBI Taxonomy" id="2316528"/>
    <lineage>
        <taxon>Bacteria</taxon>
        <taxon>Pseudomonadati</taxon>
        <taxon>Pseudomonadota</taxon>
        <taxon>Alphaproteobacteria</taxon>
        <taxon>Hyphomicrobiales</taxon>
        <taxon>Lichenihabitantaceae</taxon>
        <taxon>Lichenibacterium</taxon>
    </lineage>
</organism>
<dbReference type="Pfam" id="PF03741">
    <property type="entry name" value="TerC"/>
    <property type="match status" value="1"/>
</dbReference>
<feature type="transmembrane region" description="Helical" evidence="7">
    <location>
        <begin position="196"/>
        <end position="214"/>
    </location>
</feature>
<evidence type="ECO:0000313" key="9">
    <source>
        <dbReference type="Proteomes" id="UP000290759"/>
    </source>
</evidence>
<feature type="transmembrane region" description="Helical" evidence="7">
    <location>
        <begin position="137"/>
        <end position="158"/>
    </location>
</feature>
<evidence type="ECO:0000313" key="8">
    <source>
        <dbReference type="EMBL" id="RYC31873.1"/>
    </source>
</evidence>
<feature type="transmembrane region" description="Helical" evidence="7">
    <location>
        <begin position="30"/>
        <end position="50"/>
    </location>
</feature>
<keyword evidence="5 7" id="KW-0472">Membrane</keyword>
<comment type="subcellular location">
    <subcellularLocation>
        <location evidence="1">Membrane</location>
        <topology evidence="1">Multi-pass membrane protein</topology>
    </subcellularLocation>
</comment>
<keyword evidence="9" id="KW-1185">Reference proteome</keyword>
<comment type="caution">
    <text evidence="8">The sequence shown here is derived from an EMBL/GenBank/DDBJ whole genome shotgun (WGS) entry which is preliminary data.</text>
</comment>
<dbReference type="GO" id="GO:0016020">
    <property type="term" value="C:membrane"/>
    <property type="evidence" value="ECO:0007669"/>
    <property type="project" value="UniProtKB-SubCell"/>
</dbReference>
<evidence type="ECO:0000256" key="1">
    <source>
        <dbReference type="ARBA" id="ARBA00004141"/>
    </source>
</evidence>
<feature type="compositionally biased region" description="Basic and acidic residues" evidence="6">
    <location>
        <begin position="234"/>
        <end position="243"/>
    </location>
</feature>
<protein>
    <submittedName>
        <fullName evidence="8">TerC family protein</fullName>
    </submittedName>
</protein>
<evidence type="ECO:0000256" key="3">
    <source>
        <dbReference type="ARBA" id="ARBA00022692"/>
    </source>
</evidence>
<sequence length="243" mass="25951">MEIVLGIDNVIFVSLIGANLPPGRARFARLLGLGLAFLFRVGSLAGLTWLIALTRPVVTVLDHPLSWRDMVLVAAGLFLIVQATLEIHGAIDEGDGDDDGAVPKPRALALVILNIAVMDLVFSFDSILTAIGIARDLAVMVTAILISIVVMFAAATAVAGFIRQHPTSKVLALCFLVLIGLSLVAEGTGFDVPRGYLYFAMVFSGGVEMLNIWAKRNRRRRRVAARPAAPDAAPARDGRAEAR</sequence>
<name>A0A4Q2U5M4_9HYPH</name>
<proteinExistence type="inferred from homology"/>